<dbReference type="InterPro" id="IPR049456">
    <property type="entry name" value="Anoctamin_N_fung"/>
</dbReference>
<keyword evidence="4 6" id="KW-0472">Membrane</keyword>
<dbReference type="Pfam" id="PF10104">
    <property type="entry name" value="Brr6_like_C_C"/>
    <property type="match status" value="1"/>
</dbReference>
<accession>A0A093XHC3</accession>
<feature type="compositionally biased region" description="Basic and acidic residues" evidence="5">
    <location>
        <begin position="164"/>
        <end position="185"/>
    </location>
</feature>
<feature type="transmembrane region" description="Helical" evidence="6">
    <location>
        <begin position="235"/>
        <end position="258"/>
    </location>
</feature>
<evidence type="ECO:0000256" key="3">
    <source>
        <dbReference type="ARBA" id="ARBA00022989"/>
    </source>
</evidence>
<feature type="compositionally biased region" description="Basic and acidic residues" evidence="5">
    <location>
        <begin position="1151"/>
        <end position="1168"/>
    </location>
</feature>
<feature type="compositionally biased region" description="Low complexity" evidence="5">
    <location>
        <begin position="381"/>
        <end position="397"/>
    </location>
</feature>
<name>A0A093XHC3_TALMA</name>
<dbReference type="PANTHER" id="PTHR12308:SF73">
    <property type="entry name" value="ANOCTAMIN"/>
    <property type="match status" value="1"/>
</dbReference>
<feature type="region of interest" description="Disordered" evidence="5">
    <location>
        <begin position="376"/>
        <end position="454"/>
    </location>
</feature>
<feature type="transmembrane region" description="Helical" evidence="6">
    <location>
        <begin position="838"/>
        <end position="859"/>
    </location>
</feature>
<proteinExistence type="predicted"/>
<feature type="compositionally biased region" description="Polar residues" evidence="5">
    <location>
        <begin position="201"/>
        <end position="211"/>
    </location>
</feature>
<evidence type="ECO:0000259" key="7">
    <source>
        <dbReference type="SMART" id="SM01042"/>
    </source>
</evidence>
<dbReference type="AlphaFoldDB" id="A0A093XHC3"/>
<protein>
    <recommendedName>
        <fullName evidence="7">Brl1/Brr6 domain-containing protein</fullName>
    </recommendedName>
</protein>
<evidence type="ECO:0000256" key="2">
    <source>
        <dbReference type="ARBA" id="ARBA00022692"/>
    </source>
</evidence>
<feature type="compositionally biased region" description="Basic and acidic residues" evidence="5">
    <location>
        <begin position="143"/>
        <end position="156"/>
    </location>
</feature>
<dbReference type="Pfam" id="PF20877">
    <property type="entry name" value="Anoctamin_N"/>
    <property type="match status" value="1"/>
</dbReference>
<dbReference type="InterPro" id="IPR049452">
    <property type="entry name" value="Anoctamin_TM"/>
</dbReference>
<evidence type="ECO:0000256" key="1">
    <source>
        <dbReference type="ARBA" id="ARBA00004141"/>
    </source>
</evidence>
<dbReference type="Pfam" id="PF04547">
    <property type="entry name" value="Anoctamin"/>
    <property type="match status" value="1"/>
</dbReference>
<dbReference type="EMBL" id="JPOX01000027">
    <property type="protein sequence ID" value="KFX44608.1"/>
    <property type="molecule type" value="Genomic_DNA"/>
</dbReference>
<dbReference type="GO" id="GO:0055088">
    <property type="term" value="P:lipid homeostasis"/>
    <property type="evidence" value="ECO:0007669"/>
    <property type="project" value="InterPro"/>
</dbReference>
<feature type="transmembrane region" description="Helical" evidence="6">
    <location>
        <begin position="318"/>
        <end position="340"/>
    </location>
</feature>
<feature type="transmembrane region" description="Helical" evidence="6">
    <location>
        <begin position="346"/>
        <end position="365"/>
    </location>
</feature>
<organism evidence="8">
    <name type="scientific">Talaromyces marneffei PM1</name>
    <dbReference type="NCBI Taxonomy" id="1077442"/>
    <lineage>
        <taxon>Eukaryota</taxon>
        <taxon>Fungi</taxon>
        <taxon>Dikarya</taxon>
        <taxon>Ascomycota</taxon>
        <taxon>Pezizomycotina</taxon>
        <taxon>Eurotiomycetes</taxon>
        <taxon>Eurotiomycetidae</taxon>
        <taxon>Eurotiales</taxon>
        <taxon>Trichocomaceae</taxon>
        <taxon>Talaromyces</taxon>
        <taxon>Talaromyces sect. Talaromyces</taxon>
    </lineage>
</organism>
<keyword evidence="2 6" id="KW-0812">Transmembrane</keyword>
<evidence type="ECO:0000256" key="4">
    <source>
        <dbReference type="ARBA" id="ARBA00023136"/>
    </source>
</evidence>
<dbReference type="eggNOG" id="KOG2513">
    <property type="taxonomic scope" value="Eukaryota"/>
</dbReference>
<feature type="transmembrane region" description="Helical" evidence="6">
    <location>
        <begin position="757"/>
        <end position="779"/>
    </location>
</feature>
<feature type="domain" description="Brl1/Brr6" evidence="7">
    <location>
        <begin position="233"/>
        <end position="366"/>
    </location>
</feature>
<evidence type="ECO:0000313" key="8">
    <source>
        <dbReference type="EMBL" id="KFX44608.1"/>
    </source>
</evidence>
<dbReference type="SMART" id="SM01042">
    <property type="entry name" value="Brr6_like_C_C"/>
    <property type="match status" value="1"/>
</dbReference>
<feature type="transmembrane region" description="Helical" evidence="6">
    <location>
        <begin position="984"/>
        <end position="1003"/>
    </location>
</feature>
<feature type="region of interest" description="Disordered" evidence="5">
    <location>
        <begin position="1"/>
        <end position="211"/>
    </location>
</feature>
<feature type="transmembrane region" description="Helical" evidence="6">
    <location>
        <begin position="648"/>
        <end position="670"/>
    </location>
</feature>
<feature type="compositionally biased region" description="Polar residues" evidence="5">
    <location>
        <begin position="54"/>
        <end position="73"/>
    </location>
</feature>
<dbReference type="InterPro" id="IPR007632">
    <property type="entry name" value="Anoctamin"/>
</dbReference>
<reference evidence="8" key="1">
    <citation type="journal article" date="2014" name="PLoS Genet.">
        <title>Signature Gene Expression Reveals Novel Clues to the Molecular Mechanisms of Dimorphic Transition in Penicillium marneffei.</title>
        <authorList>
            <person name="Yang E."/>
            <person name="Wang G."/>
            <person name="Cai J."/>
            <person name="Woo P.C."/>
            <person name="Lau S.K."/>
            <person name="Yuen K.-Y."/>
            <person name="Chow W.-N."/>
            <person name="Lin X."/>
        </authorList>
    </citation>
    <scope>NUCLEOTIDE SEQUENCE [LARGE SCALE GENOMIC DNA]</scope>
    <source>
        <strain evidence="8">PM1</strain>
    </source>
</reference>
<evidence type="ECO:0000256" key="5">
    <source>
        <dbReference type="SAM" id="MobiDB-lite"/>
    </source>
</evidence>
<evidence type="ECO:0000256" key="6">
    <source>
        <dbReference type="SAM" id="Phobius"/>
    </source>
</evidence>
<sequence length="1201" mass="138071">MERRTTESPMDFEWQTRAPGDVTSPFYQLGLQHDNNKKSRSSAFTFDSPIKKQTAPTQSFNFSQPSPQRNGSPTRPGAIFGKPSFQTPRKFDLDFSSGAENMSSPENADNEDTPEPAHIKKKEKRNSLFAIYGRWAPSPGRGEIARVTKHTTDPARRVHKRRIRDRDIDRHLRRDSDYDSDRPSSREGNQPPSKFEKKNTESASSSSIQPPQGSTWAHFFSFLDEHPNLPAVLSYWLQLVWNLILFSLVTWVVVSFVLTIKQDIDHAADAKRNDILTEISTCRELYAQNSCNMASRPPALNDVCNNWERCMDQDPTRVARATVSVQTISAIITGFVDAISFKAFSYFLLTITTITIASNWSFIALRHQYTKKEDRYPYANPQHPQGQPPYQHQQAPPLSYPADGNQYPLQYPKTPGRENSPSRRQRSYDRDDDNDDEQEPRRLLLENTPSRNMDFVTGRSRERELHAHIAAMAATSLNNAALQGNYDVDYVIRYTFGGPDRQEAKEQLSSLLQTLAGVGFLTEVRPGDRSSLLIFIRAPHKSLLRATHTTRVRDWLYGLRNTKPDRTSSPGPQTDAERLRAIYYILTAPASDGGANITPKFGKWKNVDSLFPLHDDKTNQAWMRDWSKKTFLTSEDLDQIRDKFGEQVGFYFTFLQTYFRFLFFPALFGFSSWLMLGYYSPVYAVINCVWCVVFVEYWKRQELDLALRWQVSGVSVLSSRNRSFKPESEVRDEATGELRPVFPWTKRLQRQLLQIPFAFLAVIALGAVIATCFAIEIFISEVYNGPLKSYLVFIPTVLLSSILPIASTILTQLAKRLTIFENYETKEEHDVAFIQKMLVINFITSYLAIFLTAFVYIPFAHVIVPYLDVFRATVRPFISPEDEKTIHHSEFKIDPNRLQKQVIYFAVTAQIVNFFLETVLPFILQRLSSRYKKYSEEKAIGREKASAAYDDHPDEVEFLKKVREEADLPEYDTTDDLRQMVIQFGYLSLFSTVWPLVPVSFLFNNWLELRSDFFKICKEFKRPVPERADTIGPWLDTLGLLAWIGSITSPALVYLARSQGLDSGDCTSSSHIRGWVFMTTIFFSEHIYLAVRYAVEKTMAKIEMPSIAQERIQKILMRKEFIAEIPEESLSPEMDEFEGGAAGEPRQITRAKLEEDARARTLHDARPSDPFWERQKNWREALQIGDRIIDAYQSVEEKKND</sequence>
<dbReference type="HOGENOM" id="CLU_270756_0_0_1"/>
<dbReference type="PANTHER" id="PTHR12308">
    <property type="entry name" value="ANOCTAMIN"/>
    <property type="match status" value="1"/>
</dbReference>
<dbReference type="GO" id="GO:0031965">
    <property type="term" value="C:nuclear membrane"/>
    <property type="evidence" value="ECO:0007669"/>
    <property type="project" value="InterPro"/>
</dbReference>
<feature type="region of interest" description="Disordered" evidence="5">
    <location>
        <begin position="1149"/>
        <end position="1168"/>
    </location>
</feature>
<dbReference type="InterPro" id="IPR018767">
    <property type="entry name" value="Brl1/Brr6_dom"/>
</dbReference>
<keyword evidence="3 6" id="KW-1133">Transmembrane helix</keyword>
<feature type="transmembrane region" description="Helical" evidence="6">
    <location>
        <begin position="791"/>
        <end position="810"/>
    </location>
</feature>
<dbReference type="GO" id="GO:0032541">
    <property type="term" value="C:cortical endoplasmic reticulum"/>
    <property type="evidence" value="ECO:0007669"/>
    <property type="project" value="TreeGrafter"/>
</dbReference>
<dbReference type="GO" id="GO:0005254">
    <property type="term" value="F:chloride channel activity"/>
    <property type="evidence" value="ECO:0007669"/>
    <property type="project" value="TreeGrafter"/>
</dbReference>
<comment type="subcellular location">
    <subcellularLocation>
        <location evidence="1">Membrane</location>
        <topology evidence="1">Multi-pass membrane protein</topology>
    </subcellularLocation>
</comment>
<feature type="transmembrane region" description="Helical" evidence="6">
    <location>
        <begin position="676"/>
        <end position="698"/>
    </location>
</feature>
<comment type="caution">
    <text evidence="8">The sequence shown here is derived from an EMBL/GenBank/DDBJ whole genome shotgun (WGS) entry which is preliminary data.</text>
</comment>
<feature type="transmembrane region" description="Helical" evidence="6">
    <location>
        <begin position="902"/>
        <end position="924"/>
    </location>
</feature>
<gene>
    <name evidence="8" type="ORF">GQ26_0270450</name>
</gene>
<feature type="compositionally biased region" description="Polar residues" evidence="5">
    <location>
        <begin position="98"/>
        <end position="107"/>
    </location>
</feature>